<keyword evidence="2" id="KW-0067">ATP-binding</keyword>
<dbReference type="Pfam" id="PF07724">
    <property type="entry name" value="AAA_2"/>
    <property type="match status" value="1"/>
</dbReference>
<evidence type="ECO:0000259" key="3">
    <source>
        <dbReference type="SMART" id="SM00382"/>
    </source>
</evidence>
<sequence>MNTDGKIIDEQQEQIQAKISRDHLISKENPFAKLQADNQYYFSEKTGFNPDDQSGTSKSNMSGSHISDFYSIPKLSKVEADAIMREISQDLDQIQTPSKLVESLDKYIVSQAKPKKIIAQAIRNKYRMRMISGELRESMRPSNILVHGRSGSGKTEIFRKIAKLYNAPFISVEATRYTEVGYHGEDITNIIVDLYKKIEYHILKLILGYNTKDKDRFLQKQMQYRNGELDNYQCFILVPGDKNNIQQFTFIKVQDIRKYMYEVYTDELFQLIDLDQYIRTEIEQKGIVFIDELDKLVKSVSLNLAGQFKIQPESSATTKASDEGVQYDLLPILDGTTVQVNPRAGAFEKVKPTDLAIELQGRMPIKAKMETLTKDDFVKILKETEHNLLIQAIELLKIERVNLVFSDDAIEQMAQLSVELNQEDDIGARRLRTVVDAVLEDINFEAPDFEQKDAFILITKDYVEEKVKTQFQNRDFRNYTM</sequence>
<accession>A0A078B6A9</accession>
<dbReference type="SUPFAM" id="SSF52540">
    <property type="entry name" value="P-loop containing nucleoside triphosphate hydrolases"/>
    <property type="match status" value="1"/>
</dbReference>
<dbReference type="GO" id="GO:0005524">
    <property type="term" value="F:ATP binding"/>
    <property type="evidence" value="ECO:0007669"/>
    <property type="project" value="UniProtKB-KW"/>
</dbReference>
<reference evidence="5 6" key="1">
    <citation type="submission" date="2014-06" db="EMBL/GenBank/DDBJ databases">
        <authorList>
            <person name="Swart Estienne"/>
        </authorList>
    </citation>
    <scope>NUCLEOTIDE SEQUENCE [LARGE SCALE GENOMIC DNA]</scope>
    <source>
        <strain evidence="5 6">130c</strain>
    </source>
</reference>
<dbReference type="PANTHER" id="PTHR48102:SF3">
    <property type="entry name" value="ATP-DEPENDENT PROTEASE ATPASE SUBUNIT HSLU"/>
    <property type="match status" value="1"/>
</dbReference>
<feature type="domain" description="Clp ATPase C-terminal" evidence="4">
    <location>
        <begin position="372"/>
        <end position="467"/>
    </location>
</feature>
<dbReference type="InterPro" id="IPR019489">
    <property type="entry name" value="Clp_ATPase_C"/>
</dbReference>
<dbReference type="AlphaFoldDB" id="A0A078B6A9"/>
<keyword evidence="5" id="KW-0346">Stress response</keyword>
<dbReference type="OrthoDB" id="1721884at2759"/>
<name>A0A078B6A9_STYLE</name>
<keyword evidence="1" id="KW-0547">Nucleotide-binding</keyword>
<dbReference type="SMART" id="SM00382">
    <property type="entry name" value="AAA"/>
    <property type="match status" value="1"/>
</dbReference>
<evidence type="ECO:0000256" key="1">
    <source>
        <dbReference type="ARBA" id="ARBA00022741"/>
    </source>
</evidence>
<evidence type="ECO:0000313" key="5">
    <source>
        <dbReference type="EMBL" id="CDW88847.1"/>
    </source>
</evidence>
<dbReference type="GO" id="GO:0009376">
    <property type="term" value="C:HslUV protease complex"/>
    <property type="evidence" value="ECO:0007669"/>
    <property type="project" value="TreeGrafter"/>
</dbReference>
<dbReference type="EMBL" id="CCKQ01016955">
    <property type="protein sequence ID" value="CDW88847.1"/>
    <property type="molecule type" value="Genomic_DNA"/>
</dbReference>
<dbReference type="InterPro" id="IPR003959">
    <property type="entry name" value="ATPase_AAA_core"/>
</dbReference>
<dbReference type="GO" id="GO:0016887">
    <property type="term" value="F:ATP hydrolysis activity"/>
    <property type="evidence" value="ECO:0007669"/>
    <property type="project" value="InterPro"/>
</dbReference>
<keyword evidence="6" id="KW-1185">Reference proteome</keyword>
<dbReference type="GO" id="GO:0051603">
    <property type="term" value="P:proteolysis involved in protein catabolic process"/>
    <property type="evidence" value="ECO:0007669"/>
    <property type="project" value="TreeGrafter"/>
</dbReference>
<dbReference type="InterPro" id="IPR003593">
    <property type="entry name" value="AAA+_ATPase"/>
</dbReference>
<evidence type="ECO:0000313" key="6">
    <source>
        <dbReference type="Proteomes" id="UP000039865"/>
    </source>
</evidence>
<gene>
    <name evidence="5" type="primary">Contig3996.g4279</name>
    <name evidence="5" type="ORF">STYLEM_17972</name>
</gene>
<organism evidence="5 6">
    <name type="scientific">Stylonychia lemnae</name>
    <name type="common">Ciliate</name>
    <dbReference type="NCBI Taxonomy" id="5949"/>
    <lineage>
        <taxon>Eukaryota</taxon>
        <taxon>Sar</taxon>
        <taxon>Alveolata</taxon>
        <taxon>Ciliophora</taxon>
        <taxon>Intramacronucleata</taxon>
        <taxon>Spirotrichea</taxon>
        <taxon>Stichotrichia</taxon>
        <taxon>Sporadotrichida</taxon>
        <taxon>Oxytrichidae</taxon>
        <taxon>Stylonychinae</taxon>
        <taxon>Stylonychia</taxon>
    </lineage>
</organism>
<proteinExistence type="predicted"/>
<dbReference type="PANTHER" id="PTHR48102">
    <property type="entry name" value="ATP-DEPENDENT CLP PROTEASE ATP-BINDING SUBUNIT CLPX-LIKE, MITOCHONDRIAL-RELATED"/>
    <property type="match status" value="1"/>
</dbReference>
<dbReference type="InterPro" id="IPR050052">
    <property type="entry name" value="ATP-dep_Clp_protease_ClpX"/>
</dbReference>
<evidence type="ECO:0000259" key="4">
    <source>
        <dbReference type="SMART" id="SM01086"/>
    </source>
</evidence>
<dbReference type="SMART" id="SM01086">
    <property type="entry name" value="ClpB_D2-small"/>
    <property type="match status" value="1"/>
</dbReference>
<dbReference type="InParanoid" id="A0A078B6A9"/>
<dbReference type="Gene3D" id="1.10.8.60">
    <property type="match status" value="1"/>
</dbReference>
<dbReference type="Gene3D" id="3.40.50.300">
    <property type="entry name" value="P-loop containing nucleotide triphosphate hydrolases"/>
    <property type="match status" value="1"/>
</dbReference>
<dbReference type="Proteomes" id="UP000039865">
    <property type="component" value="Unassembled WGS sequence"/>
</dbReference>
<evidence type="ECO:0000256" key="2">
    <source>
        <dbReference type="ARBA" id="ARBA00022840"/>
    </source>
</evidence>
<dbReference type="OMA" id="YGMIKTD"/>
<protein>
    <submittedName>
        <fullName evidence="5">Heat shock protein atpase subunit</fullName>
    </submittedName>
</protein>
<dbReference type="InterPro" id="IPR027417">
    <property type="entry name" value="P-loop_NTPase"/>
</dbReference>
<feature type="domain" description="AAA+ ATPase" evidence="3">
    <location>
        <begin position="140"/>
        <end position="469"/>
    </location>
</feature>